<reference evidence="1 2" key="1">
    <citation type="submission" date="2022-05" db="EMBL/GenBank/DDBJ databases">
        <authorList>
            <consortium name="Genoscope - CEA"/>
            <person name="William W."/>
        </authorList>
    </citation>
    <scope>NUCLEOTIDE SEQUENCE [LARGE SCALE GENOMIC DNA]</scope>
</reference>
<accession>A0ABN8PR34</accession>
<dbReference type="EMBL" id="CALNXK010000078">
    <property type="protein sequence ID" value="CAH3146402.1"/>
    <property type="molecule type" value="Genomic_DNA"/>
</dbReference>
<organism evidence="1 2">
    <name type="scientific">Porites lobata</name>
    <dbReference type="NCBI Taxonomy" id="104759"/>
    <lineage>
        <taxon>Eukaryota</taxon>
        <taxon>Metazoa</taxon>
        <taxon>Cnidaria</taxon>
        <taxon>Anthozoa</taxon>
        <taxon>Hexacorallia</taxon>
        <taxon>Scleractinia</taxon>
        <taxon>Fungiina</taxon>
        <taxon>Poritidae</taxon>
        <taxon>Porites</taxon>
    </lineage>
</organism>
<keyword evidence="2" id="KW-1185">Reference proteome</keyword>
<evidence type="ECO:0000313" key="1">
    <source>
        <dbReference type="EMBL" id="CAH3146402.1"/>
    </source>
</evidence>
<feature type="non-terminal residue" evidence="1">
    <location>
        <position position="231"/>
    </location>
</feature>
<name>A0ABN8PR34_9CNID</name>
<comment type="caution">
    <text evidence="1">The sequence shown here is derived from an EMBL/GenBank/DDBJ whole genome shotgun (WGS) entry which is preliminary data.</text>
</comment>
<protein>
    <submittedName>
        <fullName evidence="1">Uncharacterized protein</fullName>
    </submittedName>
</protein>
<dbReference type="Proteomes" id="UP001159405">
    <property type="component" value="Unassembled WGS sequence"/>
</dbReference>
<sequence>MATLDQIKEVVRGETDKINLKLDKLTANVEELCKTVKFLSDKYDELLPQVQQTNGKLNQQAKSIDAVKVELDKVKKCATDAMSQIEEIVQYVCRDCLEISGIKPSAECTCEKIVTSISAVIDVTTVKEEISIAHQIPTYKEDAPPEIIVEFTRRNRLYHNGSLRKLANEKIQDLPYLNLKSTENLILLRLIVSTHWRTLQNFKMNFNILLPRFFRLQLFHLRGKRHHSLEK</sequence>
<proteinExistence type="predicted"/>
<evidence type="ECO:0000313" key="2">
    <source>
        <dbReference type="Proteomes" id="UP001159405"/>
    </source>
</evidence>
<gene>
    <name evidence="1" type="ORF">PLOB_00045043</name>
</gene>